<dbReference type="SUPFAM" id="SSF51735">
    <property type="entry name" value="NAD(P)-binding Rossmann-fold domains"/>
    <property type="match status" value="1"/>
</dbReference>
<dbReference type="PRINTS" id="PR00080">
    <property type="entry name" value="SDRFAMILY"/>
</dbReference>
<proteinExistence type="inferred from homology"/>
<evidence type="ECO:0000256" key="2">
    <source>
        <dbReference type="ARBA" id="ARBA00023002"/>
    </source>
</evidence>
<dbReference type="PRINTS" id="PR00081">
    <property type="entry name" value="GDHRDH"/>
</dbReference>
<dbReference type="Pfam" id="PF13561">
    <property type="entry name" value="adh_short_C2"/>
    <property type="match status" value="1"/>
</dbReference>
<dbReference type="InterPro" id="IPR002347">
    <property type="entry name" value="SDR_fam"/>
</dbReference>
<dbReference type="FunFam" id="3.40.50.720:FF:000084">
    <property type="entry name" value="Short-chain dehydrogenase reductase"/>
    <property type="match status" value="1"/>
</dbReference>
<organism evidence="3 4">
    <name type="scientific">Haloechinothrix alba</name>
    <dbReference type="NCBI Taxonomy" id="664784"/>
    <lineage>
        <taxon>Bacteria</taxon>
        <taxon>Bacillati</taxon>
        <taxon>Actinomycetota</taxon>
        <taxon>Actinomycetes</taxon>
        <taxon>Pseudonocardiales</taxon>
        <taxon>Pseudonocardiaceae</taxon>
        <taxon>Haloechinothrix</taxon>
    </lineage>
</organism>
<dbReference type="Proteomes" id="UP000198348">
    <property type="component" value="Unassembled WGS sequence"/>
</dbReference>
<evidence type="ECO:0000256" key="1">
    <source>
        <dbReference type="ARBA" id="ARBA00006484"/>
    </source>
</evidence>
<name>A0A238ZIJ9_9PSEU</name>
<gene>
    <name evidence="3" type="ORF">SAMN06265360_12194</name>
</gene>
<accession>A0A238ZIJ9</accession>
<dbReference type="PANTHER" id="PTHR42760">
    <property type="entry name" value="SHORT-CHAIN DEHYDROGENASES/REDUCTASES FAMILY MEMBER"/>
    <property type="match status" value="1"/>
</dbReference>
<protein>
    <submittedName>
        <fullName evidence="3">NAD(P)-dependent dehydrogenase, short-chain alcohol dehydrogenase family</fullName>
    </submittedName>
</protein>
<keyword evidence="4" id="KW-1185">Reference proteome</keyword>
<dbReference type="EMBL" id="FZNW01000021">
    <property type="protein sequence ID" value="SNR82992.1"/>
    <property type="molecule type" value="Genomic_DNA"/>
</dbReference>
<keyword evidence="2" id="KW-0560">Oxidoreductase</keyword>
<evidence type="ECO:0000313" key="3">
    <source>
        <dbReference type="EMBL" id="SNR82992.1"/>
    </source>
</evidence>
<comment type="similarity">
    <text evidence="1">Belongs to the short-chain dehydrogenases/reductases (SDR) family.</text>
</comment>
<dbReference type="CDD" id="cd05233">
    <property type="entry name" value="SDR_c"/>
    <property type="match status" value="1"/>
</dbReference>
<sequence length="265" mass="27619">MELGLEGVRVLVTGGASNIGRGIVHGFAAEGARIVICDIDGEQAAKVREEALSHGAKAAEVAVVDLTAEESGTRAVGSVVDLWGGIDVLVNNAGWTAPAFITEDVDRRRWLRTVEINLLSAVDCTQAAVHEMRSVGGGSIVAISSDAAFGEHRQGVYGAAKAGMIAHARTVAKEHGRDGIRSNVVCPGLVLPDGDEAVGADSLWSAGRDAVFSDKQVESLRKGIPLRRLTSPDDVANAVVWLSSERAARQVTGQVFSVSGGFAMP</sequence>
<evidence type="ECO:0000313" key="4">
    <source>
        <dbReference type="Proteomes" id="UP000198348"/>
    </source>
</evidence>
<reference evidence="3 4" key="1">
    <citation type="submission" date="2017-06" db="EMBL/GenBank/DDBJ databases">
        <authorList>
            <person name="Kim H.J."/>
            <person name="Triplett B.A."/>
        </authorList>
    </citation>
    <scope>NUCLEOTIDE SEQUENCE [LARGE SCALE GENOMIC DNA]</scope>
    <source>
        <strain evidence="3 4">DSM 45207</strain>
    </source>
</reference>
<dbReference type="GO" id="GO:0016616">
    <property type="term" value="F:oxidoreductase activity, acting on the CH-OH group of donors, NAD or NADP as acceptor"/>
    <property type="evidence" value="ECO:0007669"/>
    <property type="project" value="TreeGrafter"/>
</dbReference>
<dbReference type="AlphaFoldDB" id="A0A238ZIJ9"/>
<dbReference type="GO" id="GO:0030497">
    <property type="term" value="P:fatty acid elongation"/>
    <property type="evidence" value="ECO:0007669"/>
    <property type="project" value="TreeGrafter"/>
</dbReference>
<dbReference type="OrthoDB" id="3208554at2"/>
<dbReference type="InterPro" id="IPR036291">
    <property type="entry name" value="NAD(P)-bd_dom_sf"/>
</dbReference>
<dbReference type="PANTHER" id="PTHR42760:SF40">
    <property type="entry name" value="3-OXOACYL-[ACYL-CARRIER-PROTEIN] REDUCTASE, CHLOROPLASTIC"/>
    <property type="match status" value="1"/>
</dbReference>
<dbReference type="Gene3D" id="3.40.50.720">
    <property type="entry name" value="NAD(P)-binding Rossmann-like Domain"/>
    <property type="match status" value="1"/>
</dbReference>